<feature type="compositionally biased region" description="Low complexity" evidence="1">
    <location>
        <begin position="131"/>
        <end position="160"/>
    </location>
</feature>
<feature type="compositionally biased region" description="Polar residues" evidence="1">
    <location>
        <begin position="199"/>
        <end position="219"/>
    </location>
</feature>
<feature type="compositionally biased region" description="Low complexity" evidence="1">
    <location>
        <begin position="168"/>
        <end position="198"/>
    </location>
</feature>
<keyword evidence="2" id="KW-1133">Transmembrane helix</keyword>
<dbReference type="AlphaFoldDB" id="A0A4Y7T3T7"/>
<dbReference type="OrthoDB" id="3248709at2759"/>
<feature type="transmembrane region" description="Helical" evidence="2">
    <location>
        <begin position="72"/>
        <end position="92"/>
    </location>
</feature>
<dbReference type="EMBL" id="QPFP01000030">
    <property type="protein sequence ID" value="TEB28843.1"/>
    <property type="molecule type" value="Genomic_DNA"/>
</dbReference>
<evidence type="ECO:0000256" key="1">
    <source>
        <dbReference type="SAM" id="MobiDB-lite"/>
    </source>
</evidence>
<organism evidence="3 4">
    <name type="scientific">Coprinellus micaceus</name>
    <name type="common">Glistening ink-cap mushroom</name>
    <name type="synonym">Coprinus micaceus</name>
    <dbReference type="NCBI Taxonomy" id="71717"/>
    <lineage>
        <taxon>Eukaryota</taxon>
        <taxon>Fungi</taxon>
        <taxon>Dikarya</taxon>
        <taxon>Basidiomycota</taxon>
        <taxon>Agaricomycotina</taxon>
        <taxon>Agaricomycetes</taxon>
        <taxon>Agaricomycetidae</taxon>
        <taxon>Agaricales</taxon>
        <taxon>Agaricineae</taxon>
        <taxon>Psathyrellaceae</taxon>
        <taxon>Coprinellus</taxon>
    </lineage>
</organism>
<accession>A0A4Y7T3T7</accession>
<sequence length="255" mass="26607">MLTTLTRTLTSRLKPHRTEAIARIRFNACSLILVLVLTSIVPGIPSLPTAVGTTLVQRFGSGGKSGEDAEGLWAWLCFAESCVAAICLFNISESIYALKYPRSTPPTPASASRPPLGQTQGTPAKKKLFEGVSVSSPSSSPQPQRPFSFSSSLSSSGSPSSTPPYPLSPLSTPSRTLAYSSPLSSSSLNSSFASSTSTVGYTPSPQSRVGLSTSTSTGLNLGASYRGRAFGGSTARPLDGSYLGRIVKTDDDDDE</sequence>
<evidence type="ECO:0000313" key="3">
    <source>
        <dbReference type="EMBL" id="TEB28843.1"/>
    </source>
</evidence>
<name>A0A4Y7T3T7_COPMI</name>
<dbReference type="Proteomes" id="UP000298030">
    <property type="component" value="Unassembled WGS sequence"/>
</dbReference>
<evidence type="ECO:0000256" key="2">
    <source>
        <dbReference type="SAM" id="Phobius"/>
    </source>
</evidence>
<proteinExistence type="predicted"/>
<comment type="caution">
    <text evidence="3">The sequence shown here is derived from an EMBL/GenBank/DDBJ whole genome shotgun (WGS) entry which is preliminary data.</text>
</comment>
<keyword evidence="2" id="KW-0472">Membrane</keyword>
<protein>
    <submittedName>
        <fullName evidence="3">Uncharacterized protein</fullName>
    </submittedName>
</protein>
<gene>
    <name evidence="3" type="ORF">FA13DRAFT_1735353</name>
</gene>
<feature type="transmembrane region" description="Helical" evidence="2">
    <location>
        <begin position="20"/>
        <end position="41"/>
    </location>
</feature>
<reference evidence="3 4" key="1">
    <citation type="journal article" date="2019" name="Nat. Ecol. Evol.">
        <title>Megaphylogeny resolves global patterns of mushroom evolution.</title>
        <authorList>
            <person name="Varga T."/>
            <person name="Krizsan K."/>
            <person name="Foldi C."/>
            <person name="Dima B."/>
            <person name="Sanchez-Garcia M."/>
            <person name="Sanchez-Ramirez S."/>
            <person name="Szollosi G.J."/>
            <person name="Szarkandi J.G."/>
            <person name="Papp V."/>
            <person name="Albert L."/>
            <person name="Andreopoulos W."/>
            <person name="Angelini C."/>
            <person name="Antonin V."/>
            <person name="Barry K.W."/>
            <person name="Bougher N.L."/>
            <person name="Buchanan P."/>
            <person name="Buyck B."/>
            <person name="Bense V."/>
            <person name="Catcheside P."/>
            <person name="Chovatia M."/>
            <person name="Cooper J."/>
            <person name="Damon W."/>
            <person name="Desjardin D."/>
            <person name="Finy P."/>
            <person name="Geml J."/>
            <person name="Haridas S."/>
            <person name="Hughes K."/>
            <person name="Justo A."/>
            <person name="Karasinski D."/>
            <person name="Kautmanova I."/>
            <person name="Kiss B."/>
            <person name="Kocsube S."/>
            <person name="Kotiranta H."/>
            <person name="LaButti K.M."/>
            <person name="Lechner B.E."/>
            <person name="Liimatainen K."/>
            <person name="Lipzen A."/>
            <person name="Lukacs Z."/>
            <person name="Mihaltcheva S."/>
            <person name="Morgado L.N."/>
            <person name="Niskanen T."/>
            <person name="Noordeloos M.E."/>
            <person name="Ohm R.A."/>
            <person name="Ortiz-Santana B."/>
            <person name="Ovrebo C."/>
            <person name="Racz N."/>
            <person name="Riley R."/>
            <person name="Savchenko A."/>
            <person name="Shiryaev A."/>
            <person name="Soop K."/>
            <person name="Spirin V."/>
            <person name="Szebenyi C."/>
            <person name="Tomsovsky M."/>
            <person name="Tulloss R.E."/>
            <person name="Uehling J."/>
            <person name="Grigoriev I.V."/>
            <person name="Vagvolgyi C."/>
            <person name="Papp T."/>
            <person name="Martin F.M."/>
            <person name="Miettinen O."/>
            <person name="Hibbett D.S."/>
            <person name="Nagy L.G."/>
        </authorList>
    </citation>
    <scope>NUCLEOTIDE SEQUENCE [LARGE SCALE GENOMIC DNA]</scope>
    <source>
        <strain evidence="3 4">FP101781</strain>
    </source>
</reference>
<feature type="region of interest" description="Disordered" evidence="1">
    <location>
        <begin position="103"/>
        <end position="255"/>
    </location>
</feature>
<keyword evidence="2" id="KW-0812">Transmembrane</keyword>
<keyword evidence="4" id="KW-1185">Reference proteome</keyword>
<evidence type="ECO:0000313" key="4">
    <source>
        <dbReference type="Proteomes" id="UP000298030"/>
    </source>
</evidence>